<dbReference type="HOGENOM" id="CLU_034080_0_0_10"/>
<sequence>MIRTTMKRLLAILLSALAFSSCSTKEDFTFDSYRNYDALWEILDRGYCFFDLKLPEDSTWRDMYHKHYRDLHPQMSSDSLFLVMTQLLSELKDGHVNLSSSFDYGHYWKWYEDYPLNLSLDLRRKYLGHDYRIAGGLKYRRLTYNGHAPDSIGYIVYESFGKPISNSNISGMLSRLTECKALIIDIRGNGGGQLTYADEFARHFTKEKMLTGYIRHKTGPAHDAFSDPLPLYLDTLSSGVVWMRPVVLLTNREVFSSANDFVLKMRSLPFVTVMGDKTGGGAGLPISSEIPCGWGVRYSAGRMTDPSGADVEFGIEPHYYVSLLDSDLANSHDTLIEEAVRYIKRKIAEYNQSGQWIK</sequence>
<dbReference type="GO" id="GO:0006508">
    <property type="term" value="P:proteolysis"/>
    <property type="evidence" value="ECO:0007669"/>
    <property type="project" value="InterPro"/>
</dbReference>
<dbReference type="InterPro" id="IPR029045">
    <property type="entry name" value="ClpP/crotonase-like_dom_sf"/>
</dbReference>
<feature type="signal peptide" evidence="1">
    <location>
        <begin position="1"/>
        <end position="24"/>
    </location>
</feature>
<dbReference type="InterPro" id="IPR005151">
    <property type="entry name" value="Tail-specific_protease"/>
</dbReference>
<comment type="caution">
    <text evidence="3">The sequence shown here is derived from an EMBL/GenBank/DDBJ whole genome shotgun (WGS) entry which is preliminary data.</text>
</comment>
<name>A0A0E2LQ28_PORGN</name>
<dbReference type="RefSeq" id="WP_021664206.1">
    <property type="nucleotide sequence ID" value="NZ_KI259186.1"/>
</dbReference>
<dbReference type="GO" id="GO:0008236">
    <property type="term" value="F:serine-type peptidase activity"/>
    <property type="evidence" value="ECO:0007669"/>
    <property type="project" value="InterPro"/>
</dbReference>
<proteinExistence type="predicted"/>
<dbReference type="AlphaFoldDB" id="A0A0E2LQ28"/>
<evidence type="ECO:0000313" key="3">
    <source>
        <dbReference type="EMBL" id="ERJ65803.1"/>
    </source>
</evidence>
<feature type="chain" id="PRO_5002398755" evidence="1">
    <location>
        <begin position="25"/>
        <end position="358"/>
    </location>
</feature>
<dbReference type="PROSITE" id="PS51257">
    <property type="entry name" value="PROKAR_LIPOPROTEIN"/>
    <property type="match status" value="1"/>
</dbReference>
<dbReference type="EMBL" id="AWUW01000094">
    <property type="protein sequence ID" value="ERJ65803.1"/>
    <property type="molecule type" value="Genomic_DNA"/>
</dbReference>
<reference evidence="3 4" key="1">
    <citation type="submission" date="2013-06" db="EMBL/GenBank/DDBJ databases">
        <authorList>
            <person name="Weinstock G."/>
            <person name="Sodergren E."/>
            <person name="Lobos E.A."/>
            <person name="Fulton L."/>
            <person name="Fulton R."/>
            <person name="Courtney L."/>
            <person name="Fronick C."/>
            <person name="O'Laughlin M."/>
            <person name="Godfrey J."/>
            <person name="Wilson R.M."/>
            <person name="Miner T."/>
            <person name="Farmer C."/>
            <person name="Delehaunty K."/>
            <person name="Cordes M."/>
            <person name="Minx P."/>
            <person name="Tomlinson C."/>
            <person name="Chen J."/>
            <person name="Wollam A."/>
            <person name="Pepin K.H."/>
            <person name="Bhonagiri V."/>
            <person name="Zhang X."/>
            <person name="Warren W."/>
            <person name="Mitreva M."/>
            <person name="Mardis E.R."/>
            <person name="Wilson R.K."/>
        </authorList>
    </citation>
    <scope>NUCLEOTIDE SEQUENCE [LARGE SCALE GENOMIC DNA]</scope>
    <source>
        <strain evidence="3 4">F0570</strain>
    </source>
</reference>
<evidence type="ECO:0000256" key="1">
    <source>
        <dbReference type="SAM" id="SignalP"/>
    </source>
</evidence>
<dbReference type="CDD" id="cd07563">
    <property type="entry name" value="Peptidase_S41_IRBP"/>
    <property type="match status" value="1"/>
</dbReference>
<dbReference type="Gene3D" id="3.30.750.44">
    <property type="match status" value="1"/>
</dbReference>
<dbReference type="SMART" id="SM00245">
    <property type="entry name" value="TSPc"/>
    <property type="match status" value="1"/>
</dbReference>
<keyword evidence="1" id="KW-0732">Signal</keyword>
<organism evidence="3 4">
    <name type="scientific">Porphyromonas gingivalis F0570</name>
    <dbReference type="NCBI Taxonomy" id="1227271"/>
    <lineage>
        <taxon>Bacteria</taxon>
        <taxon>Pseudomonadati</taxon>
        <taxon>Bacteroidota</taxon>
        <taxon>Bacteroidia</taxon>
        <taxon>Bacteroidales</taxon>
        <taxon>Porphyromonadaceae</taxon>
        <taxon>Porphyromonas</taxon>
    </lineage>
</organism>
<dbReference type="PATRIC" id="fig|1227271.3.peg.1132"/>
<gene>
    <name evidence="3" type="ORF">HMPREF1555_01297</name>
</gene>
<dbReference type="Gene3D" id="3.90.226.10">
    <property type="entry name" value="2-enoyl-CoA Hydratase, Chain A, domain 1"/>
    <property type="match status" value="1"/>
</dbReference>
<protein>
    <submittedName>
        <fullName evidence="3">Peptidase, S41 family</fullName>
    </submittedName>
</protein>
<dbReference type="PANTHER" id="PTHR11261">
    <property type="entry name" value="INTERPHOTORECEPTOR RETINOID-BINDING PROTEIN"/>
    <property type="match status" value="1"/>
</dbReference>
<accession>A0A0E2LQ28</accession>
<evidence type="ECO:0000259" key="2">
    <source>
        <dbReference type="SMART" id="SM00245"/>
    </source>
</evidence>
<evidence type="ECO:0000313" key="4">
    <source>
        <dbReference type="Proteomes" id="UP000016630"/>
    </source>
</evidence>
<dbReference type="PANTHER" id="PTHR11261:SF3">
    <property type="entry name" value="RETINOL-BINDING PROTEIN 3"/>
    <property type="match status" value="1"/>
</dbReference>
<dbReference type="Proteomes" id="UP000016630">
    <property type="component" value="Unassembled WGS sequence"/>
</dbReference>
<feature type="domain" description="Tail specific protease" evidence="2">
    <location>
        <begin position="115"/>
        <end position="322"/>
    </location>
</feature>
<dbReference type="SUPFAM" id="SSF52096">
    <property type="entry name" value="ClpP/crotonase"/>
    <property type="match status" value="1"/>
</dbReference>
<dbReference type="Pfam" id="PF03572">
    <property type="entry name" value="Peptidase_S41"/>
    <property type="match status" value="1"/>
</dbReference>